<dbReference type="InterPro" id="IPR003616">
    <property type="entry name" value="Post-SET_dom"/>
</dbReference>
<dbReference type="SUPFAM" id="SSF82199">
    <property type="entry name" value="SET domain"/>
    <property type="match status" value="1"/>
</dbReference>
<dbReference type="EMBL" id="BEGY01000042">
    <property type="protein sequence ID" value="GAX79438.1"/>
    <property type="molecule type" value="Genomic_DNA"/>
</dbReference>
<evidence type="ECO:0000256" key="8">
    <source>
        <dbReference type="SAM" id="MobiDB-lite"/>
    </source>
</evidence>
<feature type="domain" description="Post-SET" evidence="10">
    <location>
        <begin position="465"/>
        <end position="481"/>
    </location>
</feature>
<feature type="compositionally biased region" description="Polar residues" evidence="8">
    <location>
        <begin position="162"/>
        <end position="171"/>
    </location>
</feature>
<dbReference type="InterPro" id="IPR006560">
    <property type="entry name" value="AWS_dom"/>
</dbReference>
<evidence type="ECO:0000256" key="2">
    <source>
        <dbReference type="ARBA" id="ARBA00004286"/>
    </source>
</evidence>
<sequence>MNQNFPFKLSYSPYEGWRIISTCEFKKGDSVLSVSGNLAWEDVQVMLKTFCLALGGSSSSNISPQDFSALNQSSLERGKQPKGHKADKIHVLKALRDIQVGERLQVPRWFGRRFPPCCNIFNSKEVSRALARNRFTVWLMQQSPGPCRPEGVVAEPNDHLQPKTSDTGPSSCSPVHFALTWAELRSASSSTRTSDLHGNGSVGQEDVVNNGSKEPASVMGDYLAAVSVPSKRRKVDSGVSASVPSEDVCDHVPSESGHVAKESTTMPQDWSQIHTYVYVDRKRNILKPDQVQVCSCKSAKGQARGEGSGCLCRDLQVECDPNYCPAGLKCENQRIRKQEGPKLEVKTAGSRGWGLFACENVAKGSYVCTYVGEVVSGKEAVRRREKYVSKGVQHFYMMSLSNGEEVDATVMGGKARFANHSCDPNCATQKWNVDGETLVGLFALRDIRKGEEITYNYQFTWFGAAATQCQCGAASCTGIMGRVVPAGKCQEPDSPTIAPLPEVGMMMEALEGGFVPVRKRPAGW</sequence>
<dbReference type="InterPro" id="IPR046341">
    <property type="entry name" value="SET_dom_sf"/>
</dbReference>
<comment type="caution">
    <text evidence="12">The sequence shown here is derived from an EMBL/GenBank/DDBJ whole genome shotgun (WGS) entry which is preliminary data.</text>
</comment>
<evidence type="ECO:0000259" key="9">
    <source>
        <dbReference type="PROSITE" id="PS50280"/>
    </source>
</evidence>
<proteinExistence type="predicted"/>
<gene>
    <name evidence="12" type="ORF">CEUSTIGMA_g6879.t1</name>
</gene>
<feature type="region of interest" description="Disordered" evidence="8">
    <location>
        <begin position="236"/>
        <end position="266"/>
    </location>
</feature>
<keyword evidence="5" id="KW-0808">Transferase</keyword>
<dbReference type="GO" id="GO:0005634">
    <property type="term" value="C:nucleus"/>
    <property type="evidence" value="ECO:0007669"/>
    <property type="project" value="UniProtKB-SubCell"/>
</dbReference>
<name>A0A250X8N2_9CHLO</name>
<dbReference type="AlphaFoldDB" id="A0A250X8N2"/>
<evidence type="ECO:0000256" key="4">
    <source>
        <dbReference type="ARBA" id="ARBA00022603"/>
    </source>
</evidence>
<evidence type="ECO:0000313" key="13">
    <source>
        <dbReference type="Proteomes" id="UP000232323"/>
    </source>
</evidence>
<feature type="domain" description="AWS" evidence="11">
    <location>
        <begin position="289"/>
        <end position="339"/>
    </location>
</feature>
<dbReference type="Pfam" id="PF00856">
    <property type="entry name" value="SET"/>
    <property type="match status" value="1"/>
</dbReference>
<protein>
    <recommendedName>
        <fullName evidence="14">Histone-lysine N-methyltransferase</fullName>
    </recommendedName>
</protein>
<dbReference type="SMART" id="SM00570">
    <property type="entry name" value="AWS"/>
    <property type="match status" value="1"/>
</dbReference>
<dbReference type="SMART" id="SM00317">
    <property type="entry name" value="SET"/>
    <property type="match status" value="1"/>
</dbReference>
<organism evidence="12 13">
    <name type="scientific">Chlamydomonas eustigma</name>
    <dbReference type="NCBI Taxonomy" id="1157962"/>
    <lineage>
        <taxon>Eukaryota</taxon>
        <taxon>Viridiplantae</taxon>
        <taxon>Chlorophyta</taxon>
        <taxon>core chlorophytes</taxon>
        <taxon>Chlorophyceae</taxon>
        <taxon>CS clade</taxon>
        <taxon>Chlamydomonadales</taxon>
        <taxon>Chlamydomonadaceae</taxon>
        <taxon>Chlamydomonas</taxon>
    </lineage>
</organism>
<dbReference type="GO" id="GO:0032259">
    <property type="term" value="P:methylation"/>
    <property type="evidence" value="ECO:0007669"/>
    <property type="project" value="UniProtKB-KW"/>
</dbReference>
<dbReference type="PROSITE" id="PS51215">
    <property type="entry name" value="AWS"/>
    <property type="match status" value="1"/>
</dbReference>
<dbReference type="PROSITE" id="PS50280">
    <property type="entry name" value="SET"/>
    <property type="match status" value="1"/>
</dbReference>
<dbReference type="OrthoDB" id="2422440at2759"/>
<evidence type="ECO:0000259" key="10">
    <source>
        <dbReference type="PROSITE" id="PS50868"/>
    </source>
</evidence>
<feature type="domain" description="SET" evidence="9">
    <location>
        <begin position="341"/>
        <end position="458"/>
    </location>
</feature>
<dbReference type="GO" id="GO:0005694">
    <property type="term" value="C:chromosome"/>
    <property type="evidence" value="ECO:0007669"/>
    <property type="project" value="UniProtKB-SubCell"/>
</dbReference>
<dbReference type="Gene3D" id="2.170.270.10">
    <property type="entry name" value="SET domain"/>
    <property type="match status" value="1"/>
</dbReference>
<evidence type="ECO:0000256" key="5">
    <source>
        <dbReference type="ARBA" id="ARBA00022679"/>
    </source>
</evidence>
<dbReference type="PANTHER" id="PTHR22884">
    <property type="entry name" value="SET DOMAIN PROTEINS"/>
    <property type="match status" value="1"/>
</dbReference>
<keyword evidence="3" id="KW-0158">Chromosome</keyword>
<dbReference type="GO" id="GO:0042054">
    <property type="term" value="F:histone methyltransferase activity"/>
    <property type="evidence" value="ECO:0007669"/>
    <property type="project" value="InterPro"/>
</dbReference>
<evidence type="ECO:0000256" key="1">
    <source>
        <dbReference type="ARBA" id="ARBA00004123"/>
    </source>
</evidence>
<keyword evidence="6" id="KW-0949">S-adenosyl-L-methionine</keyword>
<keyword evidence="13" id="KW-1185">Reference proteome</keyword>
<dbReference type="InterPro" id="IPR001214">
    <property type="entry name" value="SET_dom"/>
</dbReference>
<feature type="region of interest" description="Disordered" evidence="8">
    <location>
        <begin position="150"/>
        <end position="171"/>
    </location>
</feature>
<evidence type="ECO:0008006" key="14">
    <source>
        <dbReference type="Google" id="ProtNLM"/>
    </source>
</evidence>
<dbReference type="Proteomes" id="UP000232323">
    <property type="component" value="Unassembled WGS sequence"/>
</dbReference>
<evidence type="ECO:0000256" key="6">
    <source>
        <dbReference type="ARBA" id="ARBA00022691"/>
    </source>
</evidence>
<reference evidence="12 13" key="1">
    <citation type="submission" date="2017-08" db="EMBL/GenBank/DDBJ databases">
        <title>Acidophilic green algal genome provides insights into adaptation to an acidic environment.</title>
        <authorList>
            <person name="Hirooka S."/>
            <person name="Hirose Y."/>
            <person name="Kanesaki Y."/>
            <person name="Higuchi S."/>
            <person name="Fujiwara T."/>
            <person name="Onuma R."/>
            <person name="Era A."/>
            <person name="Ohbayashi R."/>
            <person name="Uzuka A."/>
            <person name="Nozaki H."/>
            <person name="Yoshikawa H."/>
            <person name="Miyagishima S.Y."/>
        </authorList>
    </citation>
    <scope>NUCLEOTIDE SEQUENCE [LARGE SCALE GENOMIC DNA]</scope>
    <source>
        <strain evidence="12 13">NIES-2499</strain>
    </source>
</reference>
<evidence type="ECO:0000256" key="7">
    <source>
        <dbReference type="ARBA" id="ARBA00023242"/>
    </source>
</evidence>
<dbReference type="InterPro" id="IPR050777">
    <property type="entry name" value="SET2_Histone-Lys_MeTrsfase"/>
</dbReference>
<keyword evidence="4" id="KW-0489">Methyltransferase</keyword>
<accession>A0A250X8N2</accession>
<feature type="compositionally biased region" description="Basic and acidic residues" evidence="8">
    <location>
        <begin position="248"/>
        <end position="261"/>
    </location>
</feature>
<dbReference type="Pfam" id="PF17907">
    <property type="entry name" value="AWS"/>
    <property type="match status" value="1"/>
</dbReference>
<dbReference type="STRING" id="1157962.A0A250X8N2"/>
<evidence type="ECO:0000313" key="12">
    <source>
        <dbReference type="EMBL" id="GAX79438.1"/>
    </source>
</evidence>
<evidence type="ECO:0000259" key="11">
    <source>
        <dbReference type="PROSITE" id="PS51215"/>
    </source>
</evidence>
<evidence type="ECO:0000256" key="3">
    <source>
        <dbReference type="ARBA" id="ARBA00022454"/>
    </source>
</evidence>
<comment type="subcellular location">
    <subcellularLocation>
        <location evidence="2">Chromosome</location>
    </subcellularLocation>
    <subcellularLocation>
        <location evidence="1">Nucleus</location>
    </subcellularLocation>
</comment>
<dbReference type="PROSITE" id="PS50868">
    <property type="entry name" value="POST_SET"/>
    <property type="match status" value="1"/>
</dbReference>
<keyword evidence="7" id="KW-0539">Nucleus</keyword>